<dbReference type="RefSeq" id="WP_092012666.1">
    <property type="nucleotide sequence ID" value="NZ_LT629766.1"/>
</dbReference>
<dbReference type="PANTHER" id="PTHR23088:SF27">
    <property type="entry name" value="DEAMINATED GLUTATHIONE AMIDASE"/>
    <property type="match status" value="1"/>
</dbReference>
<dbReference type="Pfam" id="PF00795">
    <property type="entry name" value="CN_hydrolase"/>
    <property type="match status" value="1"/>
</dbReference>
<sequence length="269" mass="29016">MTQLRVSVGQFEAQRDVDSNFSEVETIVSGSAEKSDLVILPENCMYSDPSKEAPDVRYSESLDGEFTSALRELAAKYETNILAGITETNGDDANRPFNTLVQVTPEGELAGVYRKIHLYDAFGHRESDKVTPAPIANPLVFSINGVKVGALTCYDLRFPEVVRWVALRNVDMIALPAAWAAGPLKEFHWEALIRARAIENTVYFAGAGQTGPSCTGLSQIVDPMGVVLANAGEAGGAVATVTVTSERVAAVRKANPSLNNRRFDVVPAQ</sequence>
<dbReference type="EMBL" id="LT629766">
    <property type="protein sequence ID" value="SDS48550.1"/>
    <property type="molecule type" value="Genomic_DNA"/>
</dbReference>
<dbReference type="OrthoDB" id="9811121at2"/>
<dbReference type="AlphaFoldDB" id="A0A1H1SKJ8"/>
<dbReference type="GO" id="GO:0016787">
    <property type="term" value="F:hydrolase activity"/>
    <property type="evidence" value="ECO:0007669"/>
    <property type="project" value="UniProtKB-KW"/>
</dbReference>
<evidence type="ECO:0000259" key="2">
    <source>
        <dbReference type="PROSITE" id="PS50263"/>
    </source>
</evidence>
<gene>
    <name evidence="3" type="ORF">SAMN04489752_1816</name>
</gene>
<organism evidence="3 4">
    <name type="scientific">Brevibacterium siliguriense</name>
    <dbReference type="NCBI Taxonomy" id="1136497"/>
    <lineage>
        <taxon>Bacteria</taxon>
        <taxon>Bacillati</taxon>
        <taxon>Actinomycetota</taxon>
        <taxon>Actinomycetes</taxon>
        <taxon>Micrococcales</taxon>
        <taxon>Brevibacteriaceae</taxon>
        <taxon>Brevibacterium</taxon>
    </lineage>
</organism>
<reference evidence="4" key="1">
    <citation type="submission" date="2016-10" db="EMBL/GenBank/DDBJ databases">
        <authorList>
            <person name="Varghese N."/>
            <person name="Submissions S."/>
        </authorList>
    </citation>
    <scope>NUCLEOTIDE SEQUENCE [LARGE SCALE GENOMIC DNA]</scope>
    <source>
        <strain evidence="4">DSM 23676</strain>
    </source>
</reference>
<dbReference type="InterPro" id="IPR036526">
    <property type="entry name" value="C-N_Hydrolase_sf"/>
</dbReference>
<dbReference type="Gene3D" id="3.60.110.10">
    <property type="entry name" value="Carbon-nitrogen hydrolase"/>
    <property type="match status" value="1"/>
</dbReference>
<keyword evidence="3" id="KW-0378">Hydrolase</keyword>
<name>A0A1H1SKJ8_9MICO</name>
<evidence type="ECO:0000313" key="4">
    <source>
        <dbReference type="Proteomes" id="UP000199597"/>
    </source>
</evidence>
<feature type="domain" description="CN hydrolase" evidence="2">
    <location>
        <begin position="4"/>
        <end position="245"/>
    </location>
</feature>
<keyword evidence="4" id="KW-1185">Reference proteome</keyword>
<dbReference type="PROSITE" id="PS50263">
    <property type="entry name" value="CN_HYDROLASE"/>
    <property type="match status" value="1"/>
</dbReference>
<dbReference type="CDD" id="cd07581">
    <property type="entry name" value="nitrilase_3"/>
    <property type="match status" value="1"/>
</dbReference>
<dbReference type="InterPro" id="IPR003010">
    <property type="entry name" value="C-N_Hydrolase"/>
</dbReference>
<protein>
    <submittedName>
        <fullName evidence="3">Predicted amidohydrolase</fullName>
    </submittedName>
</protein>
<dbReference type="PANTHER" id="PTHR23088">
    <property type="entry name" value="NITRILASE-RELATED"/>
    <property type="match status" value="1"/>
</dbReference>
<evidence type="ECO:0000313" key="3">
    <source>
        <dbReference type="EMBL" id="SDS48550.1"/>
    </source>
</evidence>
<dbReference type="Proteomes" id="UP000199597">
    <property type="component" value="Chromosome I"/>
</dbReference>
<dbReference type="STRING" id="1136497.SAMN04489752_1816"/>
<comment type="similarity">
    <text evidence="1">Belongs to the carbon-nitrogen hydrolase superfamily. NIT1/NIT2 family.</text>
</comment>
<accession>A0A1H1SKJ8</accession>
<evidence type="ECO:0000256" key="1">
    <source>
        <dbReference type="ARBA" id="ARBA00010613"/>
    </source>
</evidence>
<proteinExistence type="inferred from homology"/>
<dbReference type="SUPFAM" id="SSF56317">
    <property type="entry name" value="Carbon-nitrogen hydrolase"/>
    <property type="match status" value="1"/>
</dbReference>